<dbReference type="PROSITE" id="PS50157">
    <property type="entry name" value="ZINC_FINGER_C2H2_2"/>
    <property type="match status" value="3"/>
</dbReference>
<reference evidence="7 8" key="1">
    <citation type="submission" date="2024-02" db="EMBL/GenBank/DDBJ databases">
        <title>Chromosome-scale genome assembly of the rough periwinkle Littorina saxatilis.</title>
        <authorList>
            <person name="De Jode A."/>
            <person name="Faria R."/>
            <person name="Formenti G."/>
            <person name="Sims Y."/>
            <person name="Smith T.P."/>
            <person name="Tracey A."/>
            <person name="Wood J.M.D."/>
            <person name="Zagrodzka Z.B."/>
            <person name="Johannesson K."/>
            <person name="Butlin R.K."/>
            <person name="Leder E.H."/>
        </authorList>
    </citation>
    <scope>NUCLEOTIDE SEQUENCE [LARGE SCALE GENOMIC DNA]</scope>
    <source>
        <strain evidence="7">Snail1</strain>
        <tissue evidence="7">Muscle</tissue>
    </source>
</reference>
<comment type="caution">
    <text evidence="7">The sequence shown here is derived from an EMBL/GenBank/DDBJ whole genome shotgun (WGS) entry which is preliminary data.</text>
</comment>
<dbReference type="Gene3D" id="3.30.160.60">
    <property type="entry name" value="Classic Zinc Finger"/>
    <property type="match status" value="3"/>
</dbReference>
<sequence length="484" mass="52390">MKEDSFTYPSSPPGTPQSDSEIFYSGKDSMSERDAAESLLHLAHLQAKGKDRAHPMFMGPLGSLTPPHSEDSCSSSSPQTDTCQDPFSTAAVTWPTRCDKREGVLKKLLKEPPINMCQRRSTPVSVIVPNVSTSLSSMPDSCKPLRKRHLKFSKSEYSSLSSSDITPSKVSKLSADASQPRVPPFSVSGQTSGTNGFSVPTSRLAENDCDVPVFFRPVGTAYVPHGFHSRSTLEANGTRTPFPAASRASATTSPSTVNMVTSKPNLVLTSTSNSRVSLSTSSTPPPPAILPNIPLLQISTASGSVTLPVTVSTSSYSSGVPTSSQAPVVQVIVVNAMHSSSPISMAPQPVPLMGKVQTDYCPIAPAPSPLLPTAGVVRLTVEEGEATQPVDGKRRRMHVCEFKTCRKTYFKSSHLKAHIRTHTGEKPFICDWPDCGRTFARSDERSRHLRTHTGEKRFSCPSCDRKFMRSDHLAKHARRHNTKT</sequence>
<evidence type="ECO:0000256" key="2">
    <source>
        <dbReference type="ARBA" id="ARBA00022771"/>
    </source>
</evidence>
<feature type="region of interest" description="Disordered" evidence="5">
    <location>
        <begin position="159"/>
        <end position="195"/>
    </location>
</feature>
<dbReference type="PANTHER" id="PTHR23235:SF164">
    <property type="entry name" value="C2H2-TYPE DOMAIN-CONTAINING PROTEIN"/>
    <property type="match status" value="1"/>
</dbReference>
<dbReference type="Pfam" id="PF00096">
    <property type="entry name" value="zf-C2H2"/>
    <property type="match status" value="2"/>
</dbReference>
<feature type="region of interest" description="Disordered" evidence="5">
    <location>
        <begin position="1"/>
        <end position="30"/>
    </location>
</feature>
<accession>A0AAN9G9Q3</accession>
<feature type="region of interest" description="Disordered" evidence="5">
    <location>
        <begin position="50"/>
        <end position="86"/>
    </location>
</feature>
<keyword evidence="3" id="KW-0862">Zinc</keyword>
<dbReference type="InterPro" id="IPR013087">
    <property type="entry name" value="Znf_C2H2_type"/>
</dbReference>
<dbReference type="PROSITE" id="PS00028">
    <property type="entry name" value="ZINC_FINGER_C2H2_1"/>
    <property type="match status" value="3"/>
</dbReference>
<keyword evidence="8" id="KW-1185">Reference proteome</keyword>
<evidence type="ECO:0000259" key="6">
    <source>
        <dbReference type="PROSITE" id="PS50157"/>
    </source>
</evidence>
<feature type="domain" description="C2H2-type" evidence="6">
    <location>
        <begin position="428"/>
        <end position="457"/>
    </location>
</feature>
<name>A0AAN9G9Q3_9CAEN</name>
<feature type="domain" description="C2H2-type" evidence="6">
    <location>
        <begin position="458"/>
        <end position="484"/>
    </location>
</feature>
<dbReference type="EMBL" id="JBAMIC010000011">
    <property type="protein sequence ID" value="KAK7100097.1"/>
    <property type="molecule type" value="Genomic_DNA"/>
</dbReference>
<protein>
    <recommendedName>
        <fullName evidence="6">C2H2-type domain-containing protein</fullName>
    </recommendedName>
</protein>
<evidence type="ECO:0000256" key="4">
    <source>
        <dbReference type="PROSITE-ProRule" id="PRU00042"/>
    </source>
</evidence>
<organism evidence="7 8">
    <name type="scientific">Littorina saxatilis</name>
    <dbReference type="NCBI Taxonomy" id="31220"/>
    <lineage>
        <taxon>Eukaryota</taxon>
        <taxon>Metazoa</taxon>
        <taxon>Spiralia</taxon>
        <taxon>Lophotrochozoa</taxon>
        <taxon>Mollusca</taxon>
        <taxon>Gastropoda</taxon>
        <taxon>Caenogastropoda</taxon>
        <taxon>Littorinimorpha</taxon>
        <taxon>Littorinoidea</taxon>
        <taxon>Littorinidae</taxon>
        <taxon>Littorina</taxon>
    </lineage>
</organism>
<evidence type="ECO:0000256" key="1">
    <source>
        <dbReference type="ARBA" id="ARBA00022723"/>
    </source>
</evidence>
<proteinExistence type="predicted"/>
<dbReference type="GO" id="GO:0000978">
    <property type="term" value="F:RNA polymerase II cis-regulatory region sequence-specific DNA binding"/>
    <property type="evidence" value="ECO:0007669"/>
    <property type="project" value="TreeGrafter"/>
</dbReference>
<keyword evidence="1" id="KW-0479">Metal-binding</keyword>
<feature type="compositionally biased region" description="Low complexity" evidence="5">
    <location>
        <begin position="72"/>
        <end position="85"/>
    </location>
</feature>
<dbReference type="FunFam" id="3.30.160.60:FF:000007">
    <property type="entry name" value="Basic krueppel-like factor 3"/>
    <property type="match status" value="1"/>
</dbReference>
<dbReference type="GO" id="GO:0008270">
    <property type="term" value="F:zinc ion binding"/>
    <property type="evidence" value="ECO:0007669"/>
    <property type="project" value="UniProtKB-KW"/>
</dbReference>
<dbReference type="InterPro" id="IPR036236">
    <property type="entry name" value="Znf_C2H2_sf"/>
</dbReference>
<evidence type="ECO:0000313" key="8">
    <source>
        <dbReference type="Proteomes" id="UP001374579"/>
    </source>
</evidence>
<dbReference type="Proteomes" id="UP001374579">
    <property type="component" value="Unassembled WGS sequence"/>
</dbReference>
<feature type="domain" description="C2H2-type" evidence="6">
    <location>
        <begin position="398"/>
        <end position="427"/>
    </location>
</feature>
<dbReference type="PANTHER" id="PTHR23235">
    <property type="entry name" value="KRUEPPEL-LIKE TRANSCRIPTION FACTOR"/>
    <property type="match status" value="1"/>
</dbReference>
<dbReference type="AlphaFoldDB" id="A0AAN9G9Q3"/>
<dbReference type="GO" id="GO:0000981">
    <property type="term" value="F:DNA-binding transcription factor activity, RNA polymerase II-specific"/>
    <property type="evidence" value="ECO:0007669"/>
    <property type="project" value="TreeGrafter"/>
</dbReference>
<dbReference type="SMART" id="SM00355">
    <property type="entry name" value="ZnF_C2H2"/>
    <property type="match status" value="3"/>
</dbReference>
<evidence type="ECO:0000256" key="3">
    <source>
        <dbReference type="ARBA" id="ARBA00022833"/>
    </source>
</evidence>
<dbReference type="SUPFAM" id="SSF57667">
    <property type="entry name" value="beta-beta-alpha zinc fingers"/>
    <property type="match status" value="2"/>
</dbReference>
<keyword evidence="2 4" id="KW-0863">Zinc-finger</keyword>
<evidence type="ECO:0000256" key="5">
    <source>
        <dbReference type="SAM" id="MobiDB-lite"/>
    </source>
</evidence>
<evidence type="ECO:0000313" key="7">
    <source>
        <dbReference type="EMBL" id="KAK7100097.1"/>
    </source>
</evidence>
<gene>
    <name evidence="7" type="ORF">V1264_023094</name>
</gene>